<evidence type="ECO:0000259" key="1">
    <source>
        <dbReference type="Pfam" id="PF03372"/>
    </source>
</evidence>
<dbReference type="GO" id="GO:0000175">
    <property type="term" value="F:3'-5'-RNA exonuclease activity"/>
    <property type="evidence" value="ECO:0007669"/>
    <property type="project" value="TreeGrafter"/>
</dbReference>
<proteinExistence type="predicted"/>
<dbReference type="PANTHER" id="PTHR12121:SF36">
    <property type="entry name" value="ENDONUCLEASE_EXONUCLEASE_PHOSPHATASE DOMAIN-CONTAINING PROTEIN"/>
    <property type="match status" value="1"/>
</dbReference>
<feature type="domain" description="Endonuclease/exonuclease/phosphatase" evidence="1">
    <location>
        <begin position="4"/>
        <end position="189"/>
    </location>
</feature>
<dbReference type="Proteomes" id="UP000076623">
    <property type="component" value="Chromosome"/>
</dbReference>
<dbReference type="PANTHER" id="PTHR12121">
    <property type="entry name" value="CARBON CATABOLITE REPRESSOR PROTEIN 4"/>
    <property type="match status" value="1"/>
</dbReference>
<reference evidence="2 3" key="1">
    <citation type="submission" date="2016-04" db="EMBL/GenBank/DDBJ databases">
        <title>Complete genome sequence of Fictibacillus phosphorivorans G25-29, a strain toxic to nematodes.</title>
        <authorList>
            <person name="Zheng Z."/>
        </authorList>
    </citation>
    <scope>NUCLEOTIDE SEQUENCE [LARGE SCALE GENOMIC DNA]</scope>
    <source>
        <strain evidence="2 3">G25-29</strain>
    </source>
</reference>
<dbReference type="InterPro" id="IPR050410">
    <property type="entry name" value="CCR4/nocturin_mRNA_transcr"/>
</dbReference>
<dbReference type="EMBL" id="CP015378">
    <property type="protein sequence ID" value="ANC77476.1"/>
    <property type="molecule type" value="Genomic_DNA"/>
</dbReference>
<evidence type="ECO:0000313" key="3">
    <source>
        <dbReference type="Proteomes" id="UP000076623"/>
    </source>
</evidence>
<protein>
    <recommendedName>
        <fullName evidence="1">Endonuclease/exonuclease/phosphatase domain-containing protein</fullName>
    </recommendedName>
</protein>
<keyword evidence="3" id="KW-1185">Reference proteome</keyword>
<dbReference type="STRING" id="1221500.ABE65_011970"/>
<sequence length="251" mass="29148">MKVATFNVWNNNETWALRKEMIIKEIRRINADIIALQEVPNLEELEYILKQVGIDQYSFKSYPGDEEGLAVLSKYPIEEVMSENDVLNNCSMRVIVRTNGFTIGLTNVHLYWKSAFEREKEIVEVVKWISESKNTDYEFLCGDFNSTPNLSSIYNFLVGELSIESYDTSWIDLAQSDRSPTLDFESNSWLLNRENLNHIRVPVRYDWILLRSCYPKKEPKLLNIELFANVVSPAQQVHPSDHYGVIVDLSL</sequence>
<evidence type="ECO:0000313" key="2">
    <source>
        <dbReference type="EMBL" id="ANC77476.1"/>
    </source>
</evidence>
<gene>
    <name evidence="2" type="ORF">ABE65_011970</name>
</gene>
<name>A0A160INA5_9BACL</name>
<dbReference type="Pfam" id="PF03372">
    <property type="entry name" value="Exo_endo_phos"/>
    <property type="match status" value="1"/>
</dbReference>
<dbReference type="InterPro" id="IPR005135">
    <property type="entry name" value="Endo/exonuclease/phosphatase"/>
</dbReference>
<organism evidence="2 3">
    <name type="scientific">Fictibacillus phosphorivorans</name>
    <dbReference type="NCBI Taxonomy" id="1221500"/>
    <lineage>
        <taxon>Bacteria</taxon>
        <taxon>Bacillati</taxon>
        <taxon>Bacillota</taxon>
        <taxon>Bacilli</taxon>
        <taxon>Bacillales</taxon>
        <taxon>Fictibacillaceae</taxon>
        <taxon>Fictibacillus</taxon>
    </lineage>
</organism>
<dbReference type="RefSeq" id="WP_066395162.1">
    <property type="nucleotide sequence ID" value="NZ_CP015378.1"/>
</dbReference>
<dbReference type="AlphaFoldDB" id="A0A160INA5"/>
<dbReference type="InterPro" id="IPR036691">
    <property type="entry name" value="Endo/exonu/phosph_ase_sf"/>
</dbReference>
<dbReference type="Gene3D" id="3.60.10.10">
    <property type="entry name" value="Endonuclease/exonuclease/phosphatase"/>
    <property type="match status" value="1"/>
</dbReference>
<dbReference type="KEGG" id="fpn:ABE65_011970"/>
<accession>A0A160INA5</accession>
<dbReference type="SUPFAM" id="SSF56219">
    <property type="entry name" value="DNase I-like"/>
    <property type="match status" value="1"/>
</dbReference>